<dbReference type="Proteomes" id="UP000051529">
    <property type="component" value="Unassembled WGS sequence"/>
</dbReference>
<gene>
    <name evidence="1" type="ORF">IV44_GL001823</name>
</gene>
<dbReference type="AlphaFoldDB" id="A0A0R2K4Y1"/>
<evidence type="ECO:0000313" key="1">
    <source>
        <dbReference type="EMBL" id="KRN84611.1"/>
    </source>
</evidence>
<protein>
    <submittedName>
        <fullName evidence="1">Uncharacterized protein</fullName>
    </submittedName>
</protein>
<sequence>MYDVFNSEVKLRFYYWRGYDKKDNLSEEQKKVIAKQQERKAMKNIAKLLNSYGSTLENEHGENIINKLVLEQRLSLLPSPLL</sequence>
<comment type="caution">
    <text evidence="1">The sequence shown here is derived from an EMBL/GenBank/DDBJ whole genome shotgun (WGS) entry which is preliminary data.</text>
</comment>
<dbReference type="EMBL" id="JQBQ01000074">
    <property type="protein sequence ID" value="KRN84611.1"/>
    <property type="molecule type" value="Genomic_DNA"/>
</dbReference>
<organism evidence="1 2">
    <name type="scientific">Lactobacillus amylovorus subsp. animalium DSM 16698</name>
    <dbReference type="NCBI Taxonomy" id="695563"/>
    <lineage>
        <taxon>Bacteria</taxon>
        <taxon>Bacillati</taxon>
        <taxon>Bacillota</taxon>
        <taxon>Bacilli</taxon>
        <taxon>Lactobacillales</taxon>
        <taxon>Lactobacillaceae</taxon>
        <taxon>Lactobacillus</taxon>
        <taxon>Lactobacillus amylovorus subsp. animalium</taxon>
    </lineage>
</organism>
<name>A0A0R2K4Y1_LACAM</name>
<proteinExistence type="predicted"/>
<accession>A0A0R2K4Y1</accession>
<reference evidence="1 2" key="1">
    <citation type="journal article" date="2015" name="Genome Announc.">
        <title>Expanding the biotechnology potential of lactobacilli through comparative genomics of 213 strains and associated genera.</title>
        <authorList>
            <person name="Sun Z."/>
            <person name="Harris H.M."/>
            <person name="McCann A."/>
            <person name="Guo C."/>
            <person name="Argimon S."/>
            <person name="Zhang W."/>
            <person name="Yang X."/>
            <person name="Jeffery I.B."/>
            <person name="Cooney J.C."/>
            <person name="Kagawa T.F."/>
            <person name="Liu W."/>
            <person name="Song Y."/>
            <person name="Salvetti E."/>
            <person name="Wrobel A."/>
            <person name="Rasinkangas P."/>
            <person name="Parkhill J."/>
            <person name="Rea M.C."/>
            <person name="O'Sullivan O."/>
            <person name="Ritari J."/>
            <person name="Douillard F.P."/>
            <person name="Paul Ross R."/>
            <person name="Yang R."/>
            <person name="Briner A.E."/>
            <person name="Felis G.E."/>
            <person name="de Vos W.M."/>
            <person name="Barrangou R."/>
            <person name="Klaenhammer T.R."/>
            <person name="Caufield P.W."/>
            <person name="Cui Y."/>
            <person name="Zhang H."/>
            <person name="O'Toole P.W."/>
        </authorList>
    </citation>
    <scope>NUCLEOTIDE SEQUENCE [LARGE SCALE GENOMIC DNA]</scope>
    <source>
        <strain evidence="1 2">DSM 16698</strain>
    </source>
</reference>
<evidence type="ECO:0000313" key="2">
    <source>
        <dbReference type="Proteomes" id="UP000051529"/>
    </source>
</evidence>
<dbReference type="PATRIC" id="fig|695563.3.peg.1895"/>